<feature type="domain" description="N-acetyltransferase" evidence="2">
    <location>
        <begin position="4"/>
        <end position="165"/>
    </location>
</feature>
<dbReference type="InterPro" id="IPR016181">
    <property type="entry name" value="Acyl_CoA_acyltransferase"/>
</dbReference>
<proteinExistence type="predicted"/>
<keyword evidence="1 3" id="KW-0808">Transferase</keyword>
<dbReference type="GO" id="GO:0016746">
    <property type="term" value="F:acyltransferase activity"/>
    <property type="evidence" value="ECO:0007669"/>
    <property type="project" value="UniProtKB-KW"/>
</dbReference>
<dbReference type="CDD" id="cd04301">
    <property type="entry name" value="NAT_SF"/>
    <property type="match status" value="1"/>
</dbReference>
<dbReference type="EC" id="2.3.-.-" evidence="3"/>
<accession>A0ABW5J725</accession>
<keyword evidence="4" id="KW-1185">Reference proteome</keyword>
<keyword evidence="3" id="KW-0012">Acyltransferase</keyword>
<evidence type="ECO:0000259" key="2">
    <source>
        <dbReference type="PROSITE" id="PS51186"/>
    </source>
</evidence>
<dbReference type="Pfam" id="PF00583">
    <property type="entry name" value="Acetyltransf_1"/>
    <property type="match status" value="1"/>
</dbReference>
<organism evidence="3 4">
    <name type="scientific">Emticicia soli</name>
    <dbReference type="NCBI Taxonomy" id="2027878"/>
    <lineage>
        <taxon>Bacteria</taxon>
        <taxon>Pseudomonadati</taxon>
        <taxon>Bacteroidota</taxon>
        <taxon>Cytophagia</taxon>
        <taxon>Cytophagales</taxon>
        <taxon>Leadbetterellaceae</taxon>
        <taxon>Emticicia</taxon>
    </lineage>
</organism>
<dbReference type="InterPro" id="IPR000182">
    <property type="entry name" value="GNAT_dom"/>
</dbReference>
<gene>
    <name evidence="3" type="ORF">ACFSR2_12905</name>
</gene>
<evidence type="ECO:0000313" key="3">
    <source>
        <dbReference type="EMBL" id="MFD2521789.1"/>
    </source>
</evidence>
<dbReference type="Proteomes" id="UP001597510">
    <property type="component" value="Unassembled WGS sequence"/>
</dbReference>
<name>A0ABW5J725_9BACT</name>
<reference evidence="4" key="1">
    <citation type="journal article" date="2019" name="Int. J. Syst. Evol. Microbiol.">
        <title>The Global Catalogue of Microorganisms (GCM) 10K type strain sequencing project: providing services to taxonomists for standard genome sequencing and annotation.</title>
        <authorList>
            <consortium name="The Broad Institute Genomics Platform"/>
            <consortium name="The Broad Institute Genome Sequencing Center for Infectious Disease"/>
            <person name="Wu L."/>
            <person name="Ma J."/>
        </authorList>
    </citation>
    <scope>NUCLEOTIDE SEQUENCE [LARGE SCALE GENOMIC DNA]</scope>
    <source>
        <strain evidence="4">KCTC 52344</strain>
    </source>
</reference>
<evidence type="ECO:0000313" key="4">
    <source>
        <dbReference type="Proteomes" id="UP001597510"/>
    </source>
</evidence>
<dbReference type="PROSITE" id="PS51186">
    <property type="entry name" value="GNAT"/>
    <property type="match status" value="1"/>
</dbReference>
<comment type="caution">
    <text evidence="3">The sequence shown here is derived from an EMBL/GenBank/DDBJ whole genome shotgun (WGS) entry which is preliminary data.</text>
</comment>
<dbReference type="SUPFAM" id="SSF55729">
    <property type="entry name" value="Acyl-CoA N-acyltransferases (Nat)"/>
    <property type="match status" value="1"/>
</dbReference>
<dbReference type="InterPro" id="IPR050769">
    <property type="entry name" value="NAT_camello-type"/>
</dbReference>
<evidence type="ECO:0000256" key="1">
    <source>
        <dbReference type="ARBA" id="ARBA00022679"/>
    </source>
</evidence>
<sequence>MQNYNYRTATFADIEQLKSVGLNSFGQFQSQLTADNWKKLEAILASENTYIDLLNKSTCFVCEDNDKVIGMAFFLSNGNPTDVFQADWAYLRMVGVNSAYAGKGIGRRLMEICIDYARKTNETKVALHTSEFMDAARHIYENMGFVRLKEIDSRLGKRYWLYLLDL</sequence>
<protein>
    <submittedName>
        <fullName evidence="3">GNAT family N-acetyltransferase</fullName>
        <ecNumber evidence="3">2.3.-.-</ecNumber>
    </submittedName>
</protein>
<dbReference type="PANTHER" id="PTHR13947">
    <property type="entry name" value="GNAT FAMILY N-ACETYLTRANSFERASE"/>
    <property type="match status" value="1"/>
</dbReference>
<dbReference type="RefSeq" id="WP_340236064.1">
    <property type="nucleotide sequence ID" value="NZ_JBBEWC010000005.1"/>
</dbReference>
<dbReference type="PANTHER" id="PTHR13947:SF37">
    <property type="entry name" value="LD18367P"/>
    <property type="match status" value="1"/>
</dbReference>
<dbReference type="EMBL" id="JBHULC010000011">
    <property type="protein sequence ID" value="MFD2521789.1"/>
    <property type="molecule type" value="Genomic_DNA"/>
</dbReference>
<dbReference type="Gene3D" id="3.40.630.30">
    <property type="match status" value="1"/>
</dbReference>